<accession>A0ACB6ZJK2</accession>
<evidence type="ECO:0000313" key="2">
    <source>
        <dbReference type="Proteomes" id="UP000886501"/>
    </source>
</evidence>
<reference evidence="1" key="2">
    <citation type="journal article" date="2020" name="Nat. Commun.">
        <title>Large-scale genome sequencing of mycorrhizal fungi provides insights into the early evolution of symbiotic traits.</title>
        <authorList>
            <person name="Miyauchi S."/>
            <person name="Kiss E."/>
            <person name="Kuo A."/>
            <person name="Drula E."/>
            <person name="Kohler A."/>
            <person name="Sanchez-Garcia M."/>
            <person name="Morin E."/>
            <person name="Andreopoulos B."/>
            <person name="Barry K.W."/>
            <person name="Bonito G."/>
            <person name="Buee M."/>
            <person name="Carver A."/>
            <person name="Chen C."/>
            <person name="Cichocki N."/>
            <person name="Clum A."/>
            <person name="Culley D."/>
            <person name="Crous P.W."/>
            <person name="Fauchery L."/>
            <person name="Girlanda M."/>
            <person name="Hayes R.D."/>
            <person name="Keri Z."/>
            <person name="LaButti K."/>
            <person name="Lipzen A."/>
            <person name="Lombard V."/>
            <person name="Magnuson J."/>
            <person name="Maillard F."/>
            <person name="Murat C."/>
            <person name="Nolan M."/>
            <person name="Ohm R.A."/>
            <person name="Pangilinan J."/>
            <person name="Pereira M.F."/>
            <person name="Perotto S."/>
            <person name="Peter M."/>
            <person name="Pfister S."/>
            <person name="Riley R."/>
            <person name="Sitrit Y."/>
            <person name="Stielow J.B."/>
            <person name="Szollosi G."/>
            <person name="Zifcakova L."/>
            <person name="Stursova M."/>
            <person name="Spatafora J.W."/>
            <person name="Tedersoo L."/>
            <person name="Vaario L.M."/>
            <person name="Yamada A."/>
            <person name="Yan M."/>
            <person name="Wang P."/>
            <person name="Xu J."/>
            <person name="Bruns T."/>
            <person name="Baldrian P."/>
            <person name="Vilgalys R."/>
            <person name="Dunand C."/>
            <person name="Henrissat B."/>
            <person name="Grigoriev I.V."/>
            <person name="Hibbett D."/>
            <person name="Nagy L.G."/>
            <person name="Martin F.M."/>
        </authorList>
    </citation>
    <scope>NUCLEOTIDE SEQUENCE</scope>
    <source>
        <strain evidence="1">P2</strain>
    </source>
</reference>
<organism evidence="1 2">
    <name type="scientific">Thelephora ganbajun</name>
    <name type="common">Ganba fungus</name>
    <dbReference type="NCBI Taxonomy" id="370292"/>
    <lineage>
        <taxon>Eukaryota</taxon>
        <taxon>Fungi</taxon>
        <taxon>Dikarya</taxon>
        <taxon>Basidiomycota</taxon>
        <taxon>Agaricomycotina</taxon>
        <taxon>Agaricomycetes</taxon>
        <taxon>Thelephorales</taxon>
        <taxon>Thelephoraceae</taxon>
        <taxon>Thelephora</taxon>
    </lineage>
</organism>
<keyword evidence="2" id="KW-1185">Reference proteome</keyword>
<reference evidence="1" key="1">
    <citation type="submission" date="2019-10" db="EMBL/GenBank/DDBJ databases">
        <authorList>
            <consortium name="DOE Joint Genome Institute"/>
            <person name="Kuo A."/>
            <person name="Miyauchi S."/>
            <person name="Kiss E."/>
            <person name="Drula E."/>
            <person name="Kohler A."/>
            <person name="Sanchez-Garcia M."/>
            <person name="Andreopoulos B."/>
            <person name="Barry K.W."/>
            <person name="Bonito G."/>
            <person name="Buee M."/>
            <person name="Carver A."/>
            <person name="Chen C."/>
            <person name="Cichocki N."/>
            <person name="Clum A."/>
            <person name="Culley D."/>
            <person name="Crous P.W."/>
            <person name="Fauchery L."/>
            <person name="Girlanda M."/>
            <person name="Hayes R."/>
            <person name="Keri Z."/>
            <person name="Labutti K."/>
            <person name="Lipzen A."/>
            <person name="Lombard V."/>
            <person name="Magnuson J."/>
            <person name="Maillard F."/>
            <person name="Morin E."/>
            <person name="Murat C."/>
            <person name="Nolan M."/>
            <person name="Ohm R."/>
            <person name="Pangilinan J."/>
            <person name="Pereira M."/>
            <person name="Perotto S."/>
            <person name="Peter M."/>
            <person name="Riley R."/>
            <person name="Sitrit Y."/>
            <person name="Stielow B."/>
            <person name="Szollosi G."/>
            <person name="Zifcakova L."/>
            <person name="Stursova M."/>
            <person name="Spatafora J.W."/>
            <person name="Tedersoo L."/>
            <person name="Vaario L.-M."/>
            <person name="Yamada A."/>
            <person name="Yan M."/>
            <person name="Wang P."/>
            <person name="Xu J."/>
            <person name="Bruns T."/>
            <person name="Baldrian P."/>
            <person name="Vilgalys R."/>
            <person name="Henrissat B."/>
            <person name="Grigoriev I.V."/>
            <person name="Hibbett D."/>
            <person name="Nagy L.G."/>
            <person name="Martin F.M."/>
        </authorList>
    </citation>
    <scope>NUCLEOTIDE SEQUENCE</scope>
    <source>
        <strain evidence="1">P2</strain>
    </source>
</reference>
<protein>
    <submittedName>
        <fullName evidence="1">Noc2-domain-containing protein</fullName>
    </submittedName>
</protein>
<comment type="caution">
    <text evidence="1">The sequence shown here is derived from an EMBL/GenBank/DDBJ whole genome shotgun (WGS) entry which is preliminary data.</text>
</comment>
<dbReference type="EMBL" id="MU117996">
    <property type="protein sequence ID" value="KAF9649558.1"/>
    <property type="molecule type" value="Genomic_DNA"/>
</dbReference>
<dbReference type="Proteomes" id="UP000886501">
    <property type="component" value="Unassembled WGS sequence"/>
</dbReference>
<name>A0ACB6ZJK2_THEGA</name>
<evidence type="ECO:0000313" key="1">
    <source>
        <dbReference type="EMBL" id="KAF9649558.1"/>
    </source>
</evidence>
<gene>
    <name evidence="1" type="ORF">BDM02DRAFT_3113591</name>
</gene>
<proteinExistence type="predicted"/>
<sequence length="699" mass="79072">MMGKRVTKSARKFIASGQLKKAIQARHKHQQTKKKFEKRRGNKGKPQLPAKVTESDEDEDEEVEVEVTGNKLKGMSVDDFLGAGFMEGGGDEEEDPGGADSDEGEDEEELEDDNSLPSVDDLDDEGAAHLIELSELAKKDPEFYKYLQENDRELLEFDPDEDDLGSDKDEEAEDVNMNEVQETKSAPVLTKMELQRWQKSLLKHRSLRAWRKLIIAFRSAAHMNDEDRVLGYTIENSSIYNKLVTTTLKYTPIVLQHHVPYKEMANGKFKQPTQTAKFKTLQKLILAYFHNAVHLISQLTDNDLLHTAYLEITKVIPYIITSRKTAKAFLTSCLETWSTAEDRVRIVAILAIRRFVSSGDESIIDSVFKGLYQKLVSACKSTTTHSLPFINLMKNSASEIYIADHGTAYQHAFKYIRQLAILLRQSIKIQTKDAYKQVYNWQYVHCVDFWSLVLARACGTEAKAERGGEASELAPLVYPLVQVTTGAVKLISNSRSYPYHFHLIKSLIHLVRHTHTYIPLAPYLLPIITSTLSTGKPKSSTLRPLDMETNIRAPQQLLQTHVYEEGLIEEATYLLGDYLSTRPIMGSIAFPEVVTPIVVTLRRALKTGKTSGGSAKSKEIGMVRSLVDRVEESAKATEKQRLGVRFGPGDAKEVDVWEGRLNIEETPLGKYMKVQKKAREKKRKFVEKARDGENEMLED</sequence>